<feature type="compositionally biased region" description="Basic and acidic residues" evidence="1">
    <location>
        <begin position="123"/>
        <end position="133"/>
    </location>
</feature>
<feature type="compositionally biased region" description="Low complexity" evidence="1">
    <location>
        <begin position="111"/>
        <end position="122"/>
    </location>
</feature>
<proteinExistence type="predicted"/>
<organism evidence="2 3">
    <name type="scientific">Globodera rostochiensis</name>
    <name type="common">Golden nematode worm</name>
    <name type="synonym">Heterodera rostochiensis</name>
    <dbReference type="NCBI Taxonomy" id="31243"/>
    <lineage>
        <taxon>Eukaryota</taxon>
        <taxon>Metazoa</taxon>
        <taxon>Ecdysozoa</taxon>
        <taxon>Nematoda</taxon>
        <taxon>Chromadorea</taxon>
        <taxon>Rhabditida</taxon>
        <taxon>Tylenchina</taxon>
        <taxon>Tylenchomorpha</taxon>
        <taxon>Tylenchoidea</taxon>
        <taxon>Heteroderidae</taxon>
        <taxon>Heteroderinae</taxon>
        <taxon>Globodera</taxon>
    </lineage>
</organism>
<evidence type="ECO:0000313" key="3">
    <source>
        <dbReference type="WBParaSite" id="Gr19_v10_g4252.t2"/>
    </source>
</evidence>
<protein>
    <submittedName>
        <fullName evidence="3">Uncharacterized protein</fullName>
    </submittedName>
</protein>
<keyword evidence="2" id="KW-1185">Reference proteome</keyword>
<feature type="region of interest" description="Disordered" evidence="1">
    <location>
        <begin position="106"/>
        <end position="144"/>
    </location>
</feature>
<dbReference type="Proteomes" id="UP000887572">
    <property type="component" value="Unplaced"/>
</dbReference>
<accession>A0A914HSI7</accession>
<reference evidence="3" key="1">
    <citation type="submission" date="2022-11" db="UniProtKB">
        <authorList>
            <consortium name="WormBaseParasite"/>
        </authorList>
    </citation>
    <scope>IDENTIFICATION</scope>
</reference>
<evidence type="ECO:0000313" key="2">
    <source>
        <dbReference type="Proteomes" id="UP000887572"/>
    </source>
</evidence>
<name>A0A914HSI7_GLORO</name>
<dbReference type="AlphaFoldDB" id="A0A914HSI7"/>
<evidence type="ECO:0000256" key="1">
    <source>
        <dbReference type="SAM" id="MobiDB-lite"/>
    </source>
</evidence>
<dbReference type="WBParaSite" id="Gr19_v10_g4252.t2">
    <property type="protein sequence ID" value="Gr19_v10_g4252.t2"/>
    <property type="gene ID" value="Gr19_v10_g4252"/>
</dbReference>
<sequence length="283" mass="31653">MLAVPLPLYLDRRQAPPKARRHYLPLSLSEWDVRIRNGEGGHCWNRGRRRSRSWISTDRSRTAGPILLWEQTLPLGGKRQRAQNQTSPYPGRPSFYQRIYESMTMLRSSSRHPPAGSSSPAAAKEEDGQRAEDATSLDTWLTRQRHRRRNTLNLSLAGGGNGNSRFGRLVSSLSKLREAFSLSSTRANGGGTTTKVTEEVQQQQQQKVQGTEWAPEAQSTALPPLGEHCQWLRCRRLFVDNDDGEGTDAIAGGWGNTDSNSNRTKSAQEVVSDGWMSIMTLDH</sequence>